<dbReference type="Pfam" id="PF17482">
    <property type="entry name" value="Phage_sheath_1C"/>
    <property type="match status" value="1"/>
</dbReference>
<dbReference type="PANTHER" id="PTHR35861:SF1">
    <property type="entry name" value="PHAGE TAIL SHEATH PROTEIN"/>
    <property type="match status" value="1"/>
</dbReference>
<dbReference type="InterPro" id="IPR020287">
    <property type="entry name" value="Tail_sheath_C"/>
</dbReference>
<dbReference type="PANTHER" id="PTHR35861">
    <property type="match status" value="1"/>
</dbReference>
<name>A0A935Q1H7_9PROT</name>
<evidence type="ECO:0000259" key="3">
    <source>
        <dbReference type="Pfam" id="PF17482"/>
    </source>
</evidence>
<evidence type="ECO:0000259" key="2">
    <source>
        <dbReference type="Pfam" id="PF04984"/>
    </source>
</evidence>
<organism evidence="4 5">
    <name type="scientific">Candidatus Accumulibacter proximus</name>
    <dbReference type="NCBI Taxonomy" id="2954385"/>
    <lineage>
        <taxon>Bacteria</taxon>
        <taxon>Pseudomonadati</taxon>
        <taxon>Pseudomonadota</taxon>
        <taxon>Betaproteobacteria</taxon>
        <taxon>Candidatus Accumulibacter</taxon>
    </lineage>
</organism>
<accession>A0A935Q1H7</accession>
<protein>
    <submittedName>
        <fullName evidence="4">Phage tail sheath family protein</fullName>
    </submittedName>
</protein>
<reference evidence="4 5" key="1">
    <citation type="submission" date="2020-10" db="EMBL/GenBank/DDBJ databases">
        <title>Connecting structure to function with the recovery of over 1000 high-quality activated sludge metagenome-assembled genomes encoding full-length rRNA genes using long-read sequencing.</title>
        <authorList>
            <person name="Singleton C.M."/>
            <person name="Petriglieri F."/>
            <person name="Kristensen J.M."/>
            <person name="Kirkegaard R.H."/>
            <person name="Michaelsen T.Y."/>
            <person name="Andersen M.H."/>
            <person name="Karst S.M."/>
            <person name="Dueholm M.S."/>
            <person name="Nielsen P.H."/>
            <person name="Albertsen M."/>
        </authorList>
    </citation>
    <scope>NUCLEOTIDE SEQUENCE [LARGE SCALE GENOMIC DNA]</scope>
    <source>
        <strain evidence="4">EsbW_18-Q3-R4-48_BATAC.285</strain>
    </source>
</reference>
<feature type="domain" description="Tail sheath protein subtilisin-like" evidence="2">
    <location>
        <begin position="236"/>
        <end position="398"/>
    </location>
</feature>
<evidence type="ECO:0000313" key="4">
    <source>
        <dbReference type="EMBL" id="MBK7677305.1"/>
    </source>
</evidence>
<gene>
    <name evidence="4" type="ORF">IPJ27_22505</name>
</gene>
<dbReference type="Gene3D" id="3.40.50.11780">
    <property type="match status" value="2"/>
</dbReference>
<dbReference type="InterPro" id="IPR052042">
    <property type="entry name" value="Tail_sheath_structural"/>
</dbReference>
<feature type="domain" description="Tail sheath protein C-terminal" evidence="3">
    <location>
        <begin position="403"/>
        <end position="510"/>
    </location>
</feature>
<proteinExistence type="inferred from homology"/>
<comment type="similarity">
    <text evidence="1">Belongs to the myoviridae tail sheath protein family.</text>
</comment>
<evidence type="ECO:0000256" key="1">
    <source>
        <dbReference type="ARBA" id="ARBA00008005"/>
    </source>
</evidence>
<dbReference type="Proteomes" id="UP000697998">
    <property type="component" value="Unassembled WGS sequence"/>
</dbReference>
<dbReference type="EMBL" id="JADJMH010000034">
    <property type="protein sequence ID" value="MBK7677305.1"/>
    <property type="molecule type" value="Genomic_DNA"/>
</dbReference>
<evidence type="ECO:0000313" key="5">
    <source>
        <dbReference type="Proteomes" id="UP000697998"/>
    </source>
</evidence>
<dbReference type="AlphaFoldDB" id="A0A935Q1H7"/>
<sequence length="515" mass="54916">MASYLHPGVYIEELPSGSRPIEGVGTSTACFIGYVTRGPVGEPTLISSFDDYQRSFGGLREDNGSNRGDDMGHAVSAFFLNGGGKAYIVRAVATGSAAAASGAVRDLADTTDLLEIDAANPGTWADGLVVRITPRTLGATTTFTLSIGTLDGANFVAQESFSDLVPEPGTPTEMVSVVNSASTLIHLTLPAGGAAALRTRLEAATPVSITLGTGGDGNRPALADYQAILTPLLKVRDISILLLPGISWGTDANEAIINAAIAHCEDIRNRMLIVDPEPGNELSSETEVNALGLPTSTYSVTYYPWVRIANPFYNPDSNPAAARTLLASPAAMAAGLWAKTDGRRGVWKAPAGIEFPLLGAASLEYVVEDAEQDFLNPAGVNAIRRLPGFGPVVWGTRTRSTRANPEWRYVPVRRTAIFIEESVYNGIQWAVFEPNDHRLWASLRTNIESFLNGLFRVGAFQGEKSSDAYFVRCGLGQTMTQGDIDRGQVIALIGFAPLKPAEFVIVRIQQKVAQE</sequence>
<dbReference type="InterPro" id="IPR035089">
    <property type="entry name" value="Phage_sheath_subtilisin"/>
</dbReference>
<comment type="caution">
    <text evidence="4">The sequence shown here is derived from an EMBL/GenBank/DDBJ whole genome shotgun (WGS) entry which is preliminary data.</text>
</comment>
<dbReference type="Pfam" id="PF04984">
    <property type="entry name" value="Phage_sheath_1"/>
    <property type="match status" value="1"/>
</dbReference>